<dbReference type="PANTHER" id="PTHR37984">
    <property type="entry name" value="PROTEIN CBG26694"/>
    <property type="match status" value="1"/>
</dbReference>
<dbReference type="Gene3D" id="1.10.340.70">
    <property type="match status" value="1"/>
</dbReference>
<dbReference type="OrthoDB" id="6431486at2759"/>
<dbReference type="EMBL" id="BGPR01005824">
    <property type="protein sequence ID" value="GBN13761.1"/>
    <property type="molecule type" value="Genomic_DNA"/>
</dbReference>
<dbReference type="GO" id="GO:0003964">
    <property type="term" value="F:RNA-directed DNA polymerase activity"/>
    <property type="evidence" value="ECO:0007669"/>
    <property type="project" value="UniProtKB-EC"/>
</dbReference>
<evidence type="ECO:0000313" key="3">
    <source>
        <dbReference type="EMBL" id="GBN13761.1"/>
    </source>
</evidence>
<dbReference type="InterPro" id="IPR050951">
    <property type="entry name" value="Retrovirus_Pol_polyprotein"/>
</dbReference>
<comment type="caution">
    <text evidence="3">The sequence shown here is derived from an EMBL/GenBank/DDBJ whole genome shotgun (WGS) entry which is preliminary data.</text>
</comment>
<gene>
    <name evidence="3" type="ORF">AVEN_163297_1</name>
</gene>
<protein>
    <recommendedName>
        <fullName evidence="1">RNA-directed DNA polymerase</fullName>
        <ecNumber evidence="1">2.7.7.49</ecNumber>
    </recommendedName>
</protein>
<dbReference type="PANTHER" id="PTHR37984:SF15">
    <property type="entry name" value="INTEGRASE CATALYTIC DOMAIN-CONTAINING PROTEIN"/>
    <property type="match status" value="1"/>
</dbReference>
<proteinExistence type="predicted"/>
<dbReference type="InterPro" id="IPR036397">
    <property type="entry name" value="RNaseH_sf"/>
</dbReference>
<dbReference type="Gene3D" id="3.30.420.10">
    <property type="entry name" value="Ribonuclease H-like superfamily/Ribonuclease H"/>
    <property type="match status" value="1"/>
</dbReference>
<dbReference type="InterPro" id="IPR041588">
    <property type="entry name" value="Integrase_H2C2"/>
</dbReference>
<dbReference type="PROSITE" id="PS50994">
    <property type="entry name" value="INTEGRASE"/>
    <property type="match status" value="1"/>
</dbReference>
<accession>A0A4Y2LG39</accession>
<keyword evidence="4" id="KW-1185">Reference proteome</keyword>
<dbReference type="Proteomes" id="UP000499080">
    <property type="component" value="Unassembled WGS sequence"/>
</dbReference>
<name>A0A4Y2LG39_ARAVE</name>
<dbReference type="EC" id="2.7.7.49" evidence="1"/>
<dbReference type="InterPro" id="IPR012337">
    <property type="entry name" value="RNaseH-like_sf"/>
</dbReference>
<dbReference type="InterPro" id="IPR001584">
    <property type="entry name" value="Integrase_cat-core"/>
</dbReference>
<dbReference type="SUPFAM" id="SSF53098">
    <property type="entry name" value="Ribonuclease H-like"/>
    <property type="match status" value="1"/>
</dbReference>
<dbReference type="GO" id="GO:0003676">
    <property type="term" value="F:nucleic acid binding"/>
    <property type="evidence" value="ECO:0007669"/>
    <property type="project" value="InterPro"/>
</dbReference>
<feature type="domain" description="Integrase catalytic" evidence="2">
    <location>
        <begin position="52"/>
        <end position="168"/>
    </location>
</feature>
<reference evidence="3 4" key="1">
    <citation type="journal article" date="2019" name="Sci. Rep.">
        <title>Orb-weaving spider Araneus ventricosus genome elucidates the spidroin gene catalogue.</title>
        <authorList>
            <person name="Kono N."/>
            <person name="Nakamura H."/>
            <person name="Ohtoshi R."/>
            <person name="Moran D.A.P."/>
            <person name="Shinohara A."/>
            <person name="Yoshida Y."/>
            <person name="Fujiwara M."/>
            <person name="Mori M."/>
            <person name="Tomita M."/>
            <person name="Arakawa K."/>
        </authorList>
    </citation>
    <scope>NUCLEOTIDE SEQUENCE [LARGE SCALE GENOMIC DNA]</scope>
</reference>
<sequence length="168" mass="19437">MGTRKTIERIRYSFYWVGISRDIKAFCQQCKDCQLRRRINRKDRVPITPVARPELPFQIVNIDMIEPIDPASAKSHRYVLCLVDQHTRWAEALRLTSLTAKAMCEALLTIFMRTELPNVIASDNGTNFHASFTQEFEKRIGSSTRFSTPLQPESNGLVERFNQTLKKC</sequence>
<evidence type="ECO:0000259" key="2">
    <source>
        <dbReference type="PROSITE" id="PS50994"/>
    </source>
</evidence>
<dbReference type="Pfam" id="PF00665">
    <property type="entry name" value="rve"/>
    <property type="match status" value="1"/>
</dbReference>
<evidence type="ECO:0000313" key="4">
    <source>
        <dbReference type="Proteomes" id="UP000499080"/>
    </source>
</evidence>
<dbReference type="AlphaFoldDB" id="A0A4Y2LG39"/>
<dbReference type="GO" id="GO:0015074">
    <property type="term" value="P:DNA integration"/>
    <property type="evidence" value="ECO:0007669"/>
    <property type="project" value="InterPro"/>
</dbReference>
<dbReference type="Pfam" id="PF17921">
    <property type="entry name" value="Integrase_H2C2"/>
    <property type="match status" value="1"/>
</dbReference>
<organism evidence="3 4">
    <name type="scientific">Araneus ventricosus</name>
    <name type="common">Orbweaver spider</name>
    <name type="synonym">Epeira ventricosa</name>
    <dbReference type="NCBI Taxonomy" id="182803"/>
    <lineage>
        <taxon>Eukaryota</taxon>
        <taxon>Metazoa</taxon>
        <taxon>Ecdysozoa</taxon>
        <taxon>Arthropoda</taxon>
        <taxon>Chelicerata</taxon>
        <taxon>Arachnida</taxon>
        <taxon>Araneae</taxon>
        <taxon>Araneomorphae</taxon>
        <taxon>Entelegynae</taxon>
        <taxon>Araneoidea</taxon>
        <taxon>Araneidae</taxon>
        <taxon>Araneus</taxon>
    </lineage>
</organism>
<evidence type="ECO:0000256" key="1">
    <source>
        <dbReference type="ARBA" id="ARBA00012493"/>
    </source>
</evidence>